<reference evidence="4 5" key="1">
    <citation type="submission" date="2018-10" db="EMBL/GenBank/DDBJ databases">
        <title>Draft genome sequence of Bacillus salarius IM0101, isolated from a hypersaline soil in Inner Mongolia, China.</title>
        <authorList>
            <person name="Yamprayoonswat W."/>
            <person name="Boonvisut S."/>
            <person name="Jumpathong W."/>
            <person name="Sittihan S."/>
            <person name="Ruangsuj P."/>
            <person name="Wanthongcharoen S."/>
            <person name="Thongpramul N."/>
            <person name="Pimmason S."/>
            <person name="Yu B."/>
            <person name="Yasawong M."/>
        </authorList>
    </citation>
    <scope>NUCLEOTIDE SEQUENCE [LARGE SCALE GENOMIC DNA]</scope>
    <source>
        <strain evidence="4 5">IM0101</strain>
    </source>
</reference>
<evidence type="ECO:0000256" key="1">
    <source>
        <dbReference type="ARBA" id="ARBA00009986"/>
    </source>
</evidence>
<dbReference type="Gene3D" id="3.40.309.10">
    <property type="entry name" value="Aldehyde Dehydrogenase, Chain A, domain 2"/>
    <property type="match status" value="1"/>
</dbReference>
<accession>A0A3R9WU16</accession>
<dbReference type="Pfam" id="PF00171">
    <property type="entry name" value="Aldedh"/>
    <property type="match status" value="1"/>
</dbReference>
<organism evidence="4 5">
    <name type="scientific">Salibacterium salarium</name>
    <dbReference type="NCBI Taxonomy" id="284579"/>
    <lineage>
        <taxon>Bacteria</taxon>
        <taxon>Bacillati</taxon>
        <taxon>Bacillota</taxon>
        <taxon>Bacilli</taxon>
        <taxon>Bacillales</taxon>
        <taxon>Bacillaceae</taxon>
    </lineage>
</organism>
<dbReference type="SUPFAM" id="SSF53720">
    <property type="entry name" value="ALDH-like"/>
    <property type="match status" value="1"/>
</dbReference>
<dbReference type="InterPro" id="IPR016162">
    <property type="entry name" value="Ald_DH_N"/>
</dbReference>
<dbReference type="Gene3D" id="3.40.605.10">
    <property type="entry name" value="Aldehyde Dehydrogenase, Chain A, domain 1"/>
    <property type="match status" value="1"/>
</dbReference>
<dbReference type="FunFam" id="3.40.605.10:FF:000007">
    <property type="entry name" value="NAD/NADP-dependent betaine aldehyde dehydrogenase"/>
    <property type="match status" value="1"/>
</dbReference>
<comment type="caution">
    <text evidence="4">The sequence shown here is derived from an EMBL/GenBank/DDBJ whole genome shotgun (WGS) entry which is preliminary data.</text>
</comment>
<dbReference type="AlphaFoldDB" id="A0A3R9WU16"/>
<evidence type="ECO:0000256" key="2">
    <source>
        <dbReference type="ARBA" id="ARBA00023002"/>
    </source>
</evidence>
<protein>
    <submittedName>
        <fullName evidence="4">Aldehyde dehydrogenase family protein</fullName>
    </submittedName>
</protein>
<gene>
    <name evidence="4" type="ORF">D7Z54_09530</name>
</gene>
<evidence type="ECO:0000259" key="3">
    <source>
        <dbReference type="Pfam" id="PF00171"/>
    </source>
</evidence>
<dbReference type="OrthoDB" id="9762913at2"/>
<dbReference type="EMBL" id="RBVX01000007">
    <property type="protein sequence ID" value="RSL33547.1"/>
    <property type="molecule type" value="Genomic_DNA"/>
</dbReference>
<sequence length="494" mass="53986">MQKKRVILNQEGIILVTATSVVEGKIMKEGNDQKEIFNPSHLEQTVGKLSFSPKEVIGEAEKAAHAAQKEWAVKTGQQKSQILYKIADEITDHAEEIAALASKEMGKPITEMKGEVQRAVQLFKYYAAEGVRPDGDTIPSSAPDVLQYAKRVPLGVVGVITPWNFPVAIPVWKIAPAIICGNAVIWKPAENSTLTAFKMMEIFKKAELPDGLVNLVIGKGREVGQQLMDKAAINGLSFTGSTEVGSKVAETCASRNIKFQTEMGGKNSAIVLKDADVEKTASVLLSGALRSAGQKCTATSRIIVEKEAMEDLKEALRAEMANIHMAPADDTKAYLGPVASQEQYDKVSDYRRMAKKDGKVVAEGDQWNEEGYYISPLIVEDIDTNHALWKEEVFGPIIVLMPAQDVKEAVAMCNDTVFGLSASVFTNNLSEAHYFLDYTKAGMVRVNQETAGVEYQSPFGGMKASSSHTREQGQAALDFYSETKTYAINYAWGQ</sequence>
<keyword evidence="2" id="KW-0560">Oxidoreductase</keyword>
<name>A0A3R9WU16_9BACI</name>
<dbReference type="InterPro" id="IPR015590">
    <property type="entry name" value="Aldehyde_DH_dom"/>
</dbReference>
<evidence type="ECO:0000313" key="4">
    <source>
        <dbReference type="EMBL" id="RSL33547.1"/>
    </source>
</evidence>
<dbReference type="GO" id="GO:0016620">
    <property type="term" value="F:oxidoreductase activity, acting on the aldehyde or oxo group of donors, NAD or NADP as acceptor"/>
    <property type="evidence" value="ECO:0007669"/>
    <property type="project" value="InterPro"/>
</dbReference>
<keyword evidence="5" id="KW-1185">Reference proteome</keyword>
<dbReference type="PANTHER" id="PTHR11699">
    <property type="entry name" value="ALDEHYDE DEHYDROGENASE-RELATED"/>
    <property type="match status" value="1"/>
</dbReference>
<dbReference type="Proteomes" id="UP000275076">
    <property type="component" value="Unassembled WGS sequence"/>
</dbReference>
<dbReference type="InterPro" id="IPR016163">
    <property type="entry name" value="Ald_DH_C"/>
</dbReference>
<dbReference type="PROSITE" id="PS00070">
    <property type="entry name" value="ALDEHYDE_DEHYDR_CYS"/>
    <property type="match status" value="1"/>
</dbReference>
<dbReference type="InterPro" id="IPR016161">
    <property type="entry name" value="Ald_DH/histidinol_DH"/>
</dbReference>
<evidence type="ECO:0000313" key="5">
    <source>
        <dbReference type="Proteomes" id="UP000275076"/>
    </source>
</evidence>
<dbReference type="InterPro" id="IPR016160">
    <property type="entry name" value="Ald_DH_CS_CYS"/>
</dbReference>
<proteinExistence type="inferred from homology"/>
<feature type="domain" description="Aldehyde dehydrogenase" evidence="3">
    <location>
        <begin position="32"/>
        <end position="485"/>
    </location>
</feature>
<comment type="similarity">
    <text evidence="1">Belongs to the aldehyde dehydrogenase family.</text>
</comment>